<dbReference type="AlphaFoldDB" id="A0A6N7LS90"/>
<dbReference type="EMBL" id="WIRE01000001">
    <property type="protein sequence ID" value="MQX52024.1"/>
    <property type="molecule type" value="Genomic_DNA"/>
</dbReference>
<protein>
    <submittedName>
        <fullName evidence="1">Uncharacterized protein</fullName>
    </submittedName>
</protein>
<evidence type="ECO:0000313" key="2">
    <source>
        <dbReference type="Proteomes" id="UP000469421"/>
    </source>
</evidence>
<organism evidence="1 2">
    <name type="scientific">Alcanivorax sediminis</name>
    <dbReference type="NCBI Taxonomy" id="2663008"/>
    <lineage>
        <taxon>Bacteria</taxon>
        <taxon>Pseudomonadati</taxon>
        <taxon>Pseudomonadota</taxon>
        <taxon>Gammaproteobacteria</taxon>
        <taxon>Oceanospirillales</taxon>
        <taxon>Alcanivoracaceae</taxon>
        <taxon>Alcanivorax</taxon>
    </lineage>
</organism>
<dbReference type="RefSeq" id="WP_153498773.1">
    <property type="nucleotide sequence ID" value="NZ_WIRE01000001.1"/>
</dbReference>
<name>A0A6N7LS90_9GAMM</name>
<reference evidence="1 2" key="1">
    <citation type="submission" date="2019-10" db="EMBL/GenBank/DDBJ databases">
        <title>Alcanivorax sp.PA15-N-34 draft genome sequence.</title>
        <authorList>
            <person name="Liao X."/>
            <person name="Shao Z."/>
        </authorList>
    </citation>
    <scope>NUCLEOTIDE SEQUENCE [LARGE SCALE GENOMIC DNA]</scope>
    <source>
        <strain evidence="1 2">PA15-N-34</strain>
    </source>
</reference>
<evidence type="ECO:0000313" key="1">
    <source>
        <dbReference type="EMBL" id="MQX52024.1"/>
    </source>
</evidence>
<comment type="caution">
    <text evidence="1">The sequence shown here is derived from an EMBL/GenBank/DDBJ whole genome shotgun (WGS) entry which is preliminary data.</text>
</comment>
<accession>A0A6N7LS90</accession>
<sequence length="131" mass="14046">MSKIEALKAALDEAADAVSRAQKLIADSGLSNPSAHTLRIGAALANIFEINAAIDHENPDLSENQVGADLNEGGFNRELGDLLIQNQHLLANNNPRGAIENAQRFIAASPPEHLRSIAECEISRIRGLFNV</sequence>
<keyword evidence="2" id="KW-1185">Reference proteome</keyword>
<proteinExistence type="predicted"/>
<dbReference type="Proteomes" id="UP000469421">
    <property type="component" value="Unassembled WGS sequence"/>
</dbReference>
<gene>
    <name evidence="1" type="ORF">GFN93_02110</name>
</gene>